<dbReference type="AlphaFoldDB" id="A0A7I7VYJ4"/>
<dbReference type="InterPro" id="IPR036412">
    <property type="entry name" value="HAD-like_sf"/>
</dbReference>
<dbReference type="EMBL" id="AP022606">
    <property type="protein sequence ID" value="BBZ10386.1"/>
    <property type="molecule type" value="Genomic_DNA"/>
</dbReference>
<dbReference type="RefSeq" id="WP_083130110.1">
    <property type="nucleotide sequence ID" value="NZ_AP022606.1"/>
</dbReference>
<dbReference type="CDD" id="cd07505">
    <property type="entry name" value="HAD_BPGM-like"/>
    <property type="match status" value="1"/>
</dbReference>
<evidence type="ECO:0000313" key="4">
    <source>
        <dbReference type="Proteomes" id="UP000467379"/>
    </source>
</evidence>
<keyword evidence="4" id="KW-1185">Reference proteome</keyword>
<evidence type="ECO:0008006" key="5">
    <source>
        <dbReference type="Google" id="ProtNLM"/>
    </source>
</evidence>
<reference evidence="2 3" key="1">
    <citation type="submission" date="2016-12" db="EMBL/GenBank/DDBJ databases">
        <title>The new phylogeny of genus Mycobacterium.</title>
        <authorList>
            <person name="Tortoli E."/>
            <person name="Trovato A."/>
            <person name="Cirillo D.M."/>
        </authorList>
    </citation>
    <scope>NUCLEOTIDE SEQUENCE [LARGE SCALE GENOMIC DNA]</scope>
    <source>
        <strain evidence="2 3">DSM 44624</strain>
    </source>
</reference>
<accession>A0A7I7VYJ4</accession>
<dbReference type="EMBL" id="MVHM01000001">
    <property type="protein sequence ID" value="ORA41339.1"/>
    <property type="molecule type" value="Genomic_DNA"/>
</dbReference>
<reference evidence="1" key="3">
    <citation type="submission" date="2020-02" db="EMBL/GenBank/DDBJ databases">
        <authorList>
            <person name="Matsumoto Y."/>
            <person name="Motooka D."/>
            <person name="Nakamura S."/>
        </authorList>
    </citation>
    <scope>NUCLEOTIDE SEQUENCE</scope>
    <source>
        <strain evidence="1">JCM 12687</strain>
    </source>
</reference>
<gene>
    <name evidence="2" type="ORF">BST20_04325</name>
    <name evidence="1" type="ORF">MBRA_05810</name>
</gene>
<evidence type="ECO:0000313" key="2">
    <source>
        <dbReference type="EMBL" id="ORA41339.1"/>
    </source>
</evidence>
<dbReference type="Pfam" id="PF13419">
    <property type="entry name" value="HAD_2"/>
    <property type="match status" value="1"/>
</dbReference>
<dbReference type="OrthoDB" id="9812856at2"/>
<protein>
    <recommendedName>
        <fullName evidence="5">Haloacid dehalogenase</fullName>
    </recommendedName>
</protein>
<dbReference type="InterPro" id="IPR023214">
    <property type="entry name" value="HAD_sf"/>
</dbReference>
<organism evidence="2 3">
    <name type="scientific">Mycobacterium branderi</name>
    <dbReference type="NCBI Taxonomy" id="43348"/>
    <lineage>
        <taxon>Bacteria</taxon>
        <taxon>Bacillati</taxon>
        <taxon>Actinomycetota</taxon>
        <taxon>Actinomycetes</taxon>
        <taxon>Mycobacteriales</taxon>
        <taxon>Mycobacteriaceae</taxon>
        <taxon>Mycobacterium</taxon>
    </lineage>
</organism>
<dbReference type="Gene3D" id="3.40.50.1000">
    <property type="entry name" value="HAD superfamily/HAD-like"/>
    <property type="match status" value="1"/>
</dbReference>
<dbReference type="Proteomes" id="UP000467379">
    <property type="component" value="Chromosome"/>
</dbReference>
<dbReference type="SUPFAM" id="SSF56784">
    <property type="entry name" value="HAD-like"/>
    <property type="match status" value="1"/>
</dbReference>
<evidence type="ECO:0000313" key="3">
    <source>
        <dbReference type="Proteomes" id="UP000192441"/>
    </source>
</evidence>
<dbReference type="InterPro" id="IPR041492">
    <property type="entry name" value="HAD_2"/>
</dbReference>
<proteinExistence type="predicted"/>
<dbReference type="Proteomes" id="UP000192441">
    <property type="component" value="Unassembled WGS sequence"/>
</dbReference>
<reference evidence="1 4" key="2">
    <citation type="journal article" date="2019" name="Emerg. Microbes Infect.">
        <title>Comprehensive subspecies identification of 175 nontuberculous mycobacteria species based on 7547 genomic profiles.</title>
        <authorList>
            <person name="Matsumoto Y."/>
            <person name="Kinjo T."/>
            <person name="Motooka D."/>
            <person name="Nabeya D."/>
            <person name="Jung N."/>
            <person name="Uechi K."/>
            <person name="Horii T."/>
            <person name="Iida T."/>
            <person name="Fujita J."/>
            <person name="Nakamura S."/>
        </authorList>
    </citation>
    <scope>NUCLEOTIDE SEQUENCE [LARGE SCALE GENOMIC DNA]</scope>
    <source>
        <strain evidence="1 4">JCM 12687</strain>
    </source>
</reference>
<sequence length="187" mass="20568">MGVQTTARRTFWWDRAPAVDSDVNPLRAVIFDLDAMADRQREPRDGLVDLVMDLFVAGIWVGVVSPCQRVRVEPLVRQLVGDGLVETIVTVDDVARPGRDAELFRLALWELGITPESALAFAGSDRGFHAAMAAGLPTTVVTNGYIGGQESADGCQQLHRRWWIRQKRVGACRETEARAADAAESRP</sequence>
<evidence type="ECO:0000313" key="1">
    <source>
        <dbReference type="EMBL" id="BBZ10386.1"/>
    </source>
</evidence>
<name>A0A7I7VYJ4_9MYCO</name>